<evidence type="ECO:0000256" key="1">
    <source>
        <dbReference type="ARBA" id="ARBA00001947"/>
    </source>
</evidence>
<sequence>MAKIEKMSILGVRSFGVEDKDKQIITFFNPLTILVGPNGAGKTTIIECLKYISTGDFPPGTKGNSFVHDPKVANETDVRAQIRLQFRDVNGELIAVQRSMVCTQKSKKTEFKTLEGVITRTKDRYQNHQRTVKEKEKRLSDCKRELDRASKECQRFNSEKSELLIERGRLQLQADRHQEHIKVRDSLIQALSAQLELDGFEQAPFNDRQIAVFHELLKERQKSDTEAANQLMVRILSEEQEPFFVLMFFIMRHLKLSTEVSFGTKRDKEEQIRKVKSRHSEELTLLLGYFPNKKQLEDWLHSKSTEINETRSRHALLNKQLASAEQQKNYISAELRKKEEQLSSYEAKLFDACGSQDFDSNLNKLQDEIEKSSKQRAVLAGATAVYSQFITQLTEESQSCCPVCQRVFQTEAELQDVISDLQSKLRLAPDKLKSTESELKKREKKRDEMMGLKPIRQTVVELQERDIPDLRNRLQAVNRDFARLKGEIEEQETLLQTVLSEKEGANACLQDITLMERYQTDIRDVERKIAQQEAKLLGVDLNRTVLQVSQEKQEKKHLWDTVTSKIELNQKMKQDQQNQIQELKSSVNELRAEKLQISSSVQRRQQLEEQTVELTTEVQSLYREIKEAKEQVFPLDATLEKLQQDKEDLINKRTASSKEIQEKMNGIKEKVKDINKYVKEIENYIQQGKEEYKKQKECELDEVNSQLVACEKQKEKISKEMEIIRQDIDTQKIQERWLEDNLTLRKRNEELKEVEDKIKQLAKEMGEMKVPQLKNEQKHLEEKIEALKRNHHVALGRQRGFEEEIVRFKKELRESQFKDAEEKHREMMIVMRTTELVNKDLDIYYKALDKAIMTFHSMKMQEINKIIRDLWRSTYRGQDIEYIEIRSDADENVSASDKRRSYNYRVVMIKGDTALDMRGRCSAGQKVLASLIIRLALAETFCLNCGILALDEPTTNLDRENIESLALALVEIIKSRSRQRNFQLLVITHDEDFVELLGRSEYVETFYRIKKNIDQCSEIMKCSVSSLGSYVH</sequence>
<dbReference type="GO" id="GO:0000722">
    <property type="term" value="P:telomere maintenance via recombination"/>
    <property type="evidence" value="ECO:0007669"/>
    <property type="project" value="TreeGrafter"/>
</dbReference>
<dbReference type="GO" id="GO:0030870">
    <property type="term" value="C:Mre11 complex"/>
    <property type="evidence" value="ECO:0007669"/>
    <property type="project" value="InterPro"/>
</dbReference>
<dbReference type="Ensembl" id="ENSPSTT00000019914.1">
    <property type="protein sequence ID" value="ENSPSTP00000019011.1"/>
    <property type="gene ID" value="ENSPSTG00000013370.1"/>
</dbReference>
<evidence type="ECO:0000256" key="15">
    <source>
        <dbReference type="ARBA" id="ARBA00023204"/>
    </source>
</evidence>
<keyword evidence="11" id="KW-0067">ATP-binding</keyword>
<dbReference type="GO" id="GO:0046872">
    <property type="term" value="F:metal ion binding"/>
    <property type="evidence" value="ECO:0007669"/>
    <property type="project" value="UniProtKB-UniRule"/>
</dbReference>
<dbReference type="SUPFAM" id="SSF75712">
    <property type="entry name" value="Rad50 coiled-coil Zn hook"/>
    <property type="match status" value="1"/>
</dbReference>
<comment type="similarity">
    <text evidence="4">Belongs to the SMC family. RAD50 subfamily.</text>
</comment>
<keyword evidence="5" id="KW-0158">Chromosome</keyword>
<feature type="domain" description="Zinc-hook" evidence="21">
    <location>
        <begin position="355"/>
        <end position="454"/>
    </location>
</feature>
<evidence type="ECO:0000256" key="9">
    <source>
        <dbReference type="ARBA" id="ARBA00022801"/>
    </source>
</evidence>
<evidence type="ECO:0000259" key="21">
    <source>
        <dbReference type="PROSITE" id="PS51131"/>
    </source>
</evidence>
<keyword evidence="17" id="KW-0469">Meiosis</keyword>
<organism evidence="22 23">
    <name type="scientific">Pavo cristatus</name>
    <name type="common">Indian peafowl</name>
    <name type="synonym">Blue peafowl</name>
    <dbReference type="NCBI Taxonomy" id="9049"/>
    <lineage>
        <taxon>Eukaryota</taxon>
        <taxon>Metazoa</taxon>
        <taxon>Chordata</taxon>
        <taxon>Craniata</taxon>
        <taxon>Vertebrata</taxon>
        <taxon>Euteleostomi</taxon>
        <taxon>Archelosauria</taxon>
        <taxon>Archosauria</taxon>
        <taxon>Dinosauria</taxon>
        <taxon>Saurischia</taxon>
        <taxon>Theropoda</taxon>
        <taxon>Coelurosauria</taxon>
        <taxon>Aves</taxon>
        <taxon>Neognathae</taxon>
        <taxon>Galloanserae</taxon>
        <taxon>Galliformes</taxon>
        <taxon>Phasianidae</taxon>
        <taxon>Phasianinae</taxon>
        <taxon>Pavo</taxon>
    </lineage>
</organism>
<dbReference type="Pfam" id="PF04423">
    <property type="entry name" value="Rad50_zn_hook"/>
    <property type="match status" value="1"/>
</dbReference>
<keyword evidence="7" id="KW-0547">Nucleotide-binding</keyword>
<keyword evidence="8" id="KW-0227">DNA damage</keyword>
<dbReference type="PANTHER" id="PTHR18867">
    <property type="entry name" value="RAD50"/>
    <property type="match status" value="1"/>
</dbReference>
<dbReference type="Proteomes" id="UP000694428">
    <property type="component" value="Unplaced"/>
</dbReference>
<dbReference type="SUPFAM" id="SSF52540">
    <property type="entry name" value="P-loop containing nucleoside triphosphate hydrolases"/>
    <property type="match status" value="1"/>
</dbReference>
<dbReference type="Pfam" id="PF13558">
    <property type="entry name" value="SbcC_Walker_B"/>
    <property type="match status" value="1"/>
</dbReference>
<feature type="coiled-coil region" evidence="20">
    <location>
        <begin position="460"/>
        <end position="535"/>
    </location>
</feature>
<dbReference type="InterPro" id="IPR004584">
    <property type="entry name" value="Rad50_eukaryotes"/>
</dbReference>
<proteinExistence type="inferred from homology"/>
<evidence type="ECO:0000256" key="19">
    <source>
        <dbReference type="PROSITE-ProRule" id="PRU00471"/>
    </source>
</evidence>
<dbReference type="GO" id="GO:0070192">
    <property type="term" value="P:chromosome organization involved in meiotic cell cycle"/>
    <property type="evidence" value="ECO:0007669"/>
    <property type="project" value="TreeGrafter"/>
</dbReference>
<comment type="subcellular location">
    <subcellularLocation>
        <location evidence="3">Chromosome</location>
        <location evidence="3">Telomere</location>
    </subcellularLocation>
    <subcellularLocation>
        <location evidence="2">Nucleus</location>
    </subcellularLocation>
</comment>
<evidence type="ECO:0000256" key="11">
    <source>
        <dbReference type="ARBA" id="ARBA00022840"/>
    </source>
</evidence>
<feature type="coiled-coil region" evidence="20">
    <location>
        <begin position="307"/>
        <end position="382"/>
    </location>
</feature>
<dbReference type="GO" id="GO:0000781">
    <property type="term" value="C:chromosome, telomeric region"/>
    <property type="evidence" value="ECO:0007669"/>
    <property type="project" value="UniProtKB-SubCell"/>
</dbReference>
<evidence type="ECO:0000256" key="16">
    <source>
        <dbReference type="ARBA" id="ARBA00023242"/>
    </source>
</evidence>
<keyword evidence="23" id="KW-1185">Reference proteome</keyword>
<dbReference type="NCBIfam" id="TIGR00606">
    <property type="entry name" value="rad50"/>
    <property type="match status" value="1"/>
</dbReference>
<feature type="coiled-coil region" evidence="20">
    <location>
        <begin position="118"/>
        <end position="166"/>
    </location>
</feature>
<evidence type="ECO:0000256" key="4">
    <source>
        <dbReference type="ARBA" id="ARBA00009439"/>
    </source>
</evidence>
<reference evidence="22" key="2">
    <citation type="submission" date="2025-09" db="UniProtKB">
        <authorList>
            <consortium name="Ensembl"/>
        </authorList>
    </citation>
    <scope>IDENTIFICATION</scope>
</reference>
<dbReference type="InterPro" id="IPR013134">
    <property type="entry name" value="Zn_hook_RAD50"/>
</dbReference>
<accession>A0A8C9FWN3</accession>
<evidence type="ECO:0000256" key="3">
    <source>
        <dbReference type="ARBA" id="ARBA00004574"/>
    </source>
</evidence>
<dbReference type="GO" id="GO:0006302">
    <property type="term" value="P:double-strand break repair"/>
    <property type="evidence" value="ECO:0007669"/>
    <property type="project" value="InterPro"/>
</dbReference>
<evidence type="ECO:0000256" key="13">
    <source>
        <dbReference type="ARBA" id="ARBA00022895"/>
    </source>
</evidence>
<evidence type="ECO:0000256" key="10">
    <source>
        <dbReference type="ARBA" id="ARBA00022833"/>
    </source>
</evidence>
<keyword evidence="13" id="KW-0779">Telomere</keyword>
<feature type="binding site" evidence="19">
    <location>
        <position position="401"/>
    </location>
    <ligand>
        <name>Zn(2+)</name>
        <dbReference type="ChEBI" id="CHEBI:29105"/>
    </ligand>
</feature>
<evidence type="ECO:0000256" key="7">
    <source>
        <dbReference type="ARBA" id="ARBA00022741"/>
    </source>
</evidence>
<keyword evidence="10 19" id="KW-0862">Zinc</keyword>
<evidence type="ECO:0000256" key="18">
    <source>
        <dbReference type="ARBA" id="ARBA00049360"/>
    </source>
</evidence>
<keyword evidence="9" id="KW-0378">Hydrolase</keyword>
<dbReference type="SUPFAM" id="SSF46966">
    <property type="entry name" value="Spectrin repeat"/>
    <property type="match status" value="1"/>
</dbReference>
<dbReference type="GO" id="GO:0043047">
    <property type="term" value="F:single-stranded telomeric DNA binding"/>
    <property type="evidence" value="ECO:0007669"/>
    <property type="project" value="TreeGrafter"/>
</dbReference>
<dbReference type="GO" id="GO:0005524">
    <property type="term" value="F:ATP binding"/>
    <property type="evidence" value="ECO:0007669"/>
    <property type="project" value="UniProtKB-KW"/>
</dbReference>
<evidence type="ECO:0000256" key="8">
    <source>
        <dbReference type="ARBA" id="ARBA00022763"/>
    </source>
</evidence>
<dbReference type="Gene3D" id="3.40.50.300">
    <property type="entry name" value="P-loop containing nucleotide triphosphate hydrolases"/>
    <property type="match status" value="2"/>
</dbReference>
<dbReference type="GO" id="GO:0003691">
    <property type="term" value="F:double-stranded telomeric DNA binding"/>
    <property type="evidence" value="ECO:0007669"/>
    <property type="project" value="TreeGrafter"/>
</dbReference>
<keyword evidence="15" id="KW-0234">DNA repair</keyword>
<evidence type="ECO:0000313" key="23">
    <source>
        <dbReference type="Proteomes" id="UP000694428"/>
    </source>
</evidence>
<keyword evidence="6 19" id="KW-0479">Metal-binding</keyword>
<feature type="coiled-coil region" evidence="20">
    <location>
        <begin position="566"/>
        <end position="790"/>
    </location>
</feature>
<dbReference type="GO" id="GO:0000794">
    <property type="term" value="C:condensed nuclear chromosome"/>
    <property type="evidence" value="ECO:0007669"/>
    <property type="project" value="TreeGrafter"/>
</dbReference>
<comment type="cofactor">
    <cofactor evidence="1">
        <name>Zn(2+)</name>
        <dbReference type="ChEBI" id="CHEBI:29105"/>
    </cofactor>
</comment>
<evidence type="ECO:0000256" key="20">
    <source>
        <dbReference type="SAM" id="Coils"/>
    </source>
</evidence>
<dbReference type="GO" id="GO:0016887">
    <property type="term" value="F:ATP hydrolysis activity"/>
    <property type="evidence" value="ECO:0007669"/>
    <property type="project" value="InterPro"/>
</dbReference>
<dbReference type="InterPro" id="IPR027417">
    <property type="entry name" value="P-loop_NTPase"/>
</dbReference>
<evidence type="ECO:0000313" key="22">
    <source>
        <dbReference type="Ensembl" id="ENSPSTP00000019011.1"/>
    </source>
</evidence>
<keyword evidence="14 20" id="KW-0175">Coiled coil</keyword>
<evidence type="ECO:0000256" key="14">
    <source>
        <dbReference type="ARBA" id="ARBA00023054"/>
    </source>
</evidence>
<dbReference type="PANTHER" id="PTHR18867:SF12">
    <property type="entry name" value="DNA REPAIR PROTEIN RAD50"/>
    <property type="match status" value="1"/>
</dbReference>
<dbReference type="GO" id="GO:0007004">
    <property type="term" value="P:telomere maintenance via telomerase"/>
    <property type="evidence" value="ECO:0007669"/>
    <property type="project" value="TreeGrafter"/>
</dbReference>
<dbReference type="FunFam" id="3.40.50.300:FF:001065">
    <property type="entry name" value="DNA repair protein RAD50 isoform X1"/>
    <property type="match status" value="1"/>
</dbReference>
<name>A0A8C9FWN3_PAVCR</name>
<dbReference type="InterPro" id="IPR038729">
    <property type="entry name" value="Rad50/SbcC_AAA"/>
</dbReference>
<comment type="catalytic activity">
    <reaction evidence="18">
        <text>ATP + H2O = ADP + phosphate + H(+)</text>
        <dbReference type="Rhea" id="RHEA:13065"/>
        <dbReference type="ChEBI" id="CHEBI:15377"/>
        <dbReference type="ChEBI" id="CHEBI:15378"/>
        <dbReference type="ChEBI" id="CHEBI:30616"/>
        <dbReference type="ChEBI" id="CHEBI:43474"/>
        <dbReference type="ChEBI" id="CHEBI:456216"/>
    </reaction>
</comment>
<dbReference type="PROSITE" id="PS51131">
    <property type="entry name" value="ZN_HOOK"/>
    <property type="match status" value="1"/>
</dbReference>
<keyword evidence="12" id="KW-0460">Magnesium</keyword>
<evidence type="ECO:0000256" key="12">
    <source>
        <dbReference type="ARBA" id="ARBA00022842"/>
    </source>
</evidence>
<feature type="binding site" evidence="19">
    <location>
        <position position="404"/>
    </location>
    <ligand>
        <name>Zn(2+)</name>
        <dbReference type="ChEBI" id="CHEBI:29105"/>
    </ligand>
</feature>
<evidence type="ECO:0000256" key="6">
    <source>
        <dbReference type="ARBA" id="ARBA00022723"/>
    </source>
</evidence>
<evidence type="ECO:0000256" key="17">
    <source>
        <dbReference type="ARBA" id="ARBA00023254"/>
    </source>
</evidence>
<dbReference type="Pfam" id="PF13476">
    <property type="entry name" value="AAA_23"/>
    <property type="match status" value="1"/>
</dbReference>
<keyword evidence="16" id="KW-0539">Nucleus</keyword>
<dbReference type="AlphaFoldDB" id="A0A8C9FWN3"/>
<evidence type="ECO:0000256" key="5">
    <source>
        <dbReference type="ARBA" id="ARBA00022454"/>
    </source>
</evidence>
<reference evidence="22" key="1">
    <citation type="submission" date="2025-08" db="UniProtKB">
        <authorList>
            <consortium name="Ensembl"/>
        </authorList>
    </citation>
    <scope>IDENTIFICATION</scope>
</reference>
<dbReference type="GO" id="GO:0051880">
    <property type="term" value="F:G-quadruplex DNA binding"/>
    <property type="evidence" value="ECO:0007669"/>
    <property type="project" value="TreeGrafter"/>
</dbReference>
<protein>
    <recommendedName>
        <fullName evidence="21">Zinc-hook domain-containing protein</fullName>
    </recommendedName>
</protein>
<evidence type="ECO:0000256" key="2">
    <source>
        <dbReference type="ARBA" id="ARBA00004123"/>
    </source>
</evidence>